<feature type="DNA-binding region" description="H-T-H motif" evidence="4">
    <location>
        <begin position="254"/>
        <end position="273"/>
    </location>
</feature>
<proteinExistence type="predicted"/>
<dbReference type="Proteomes" id="UP001595828">
    <property type="component" value="Unassembled WGS sequence"/>
</dbReference>
<evidence type="ECO:0000313" key="6">
    <source>
        <dbReference type="EMBL" id="MFC4294924.1"/>
    </source>
</evidence>
<reference evidence="7" key="1">
    <citation type="journal article" date="2019" name="Int. J. Syst. Evol. Microbiol.">
        <title>The Global Catalogue of Microorganisms (GCM) 10K type strain sequencing project: providing services to taxonomists for standard genome sequencing and annotation.</title>
        <authorList>
            <consortium name="The Broad Institute Genomics Platform"/>
            <consortium name="The Broad Institute Genome Sequencing Center for Infectious Disease"/>
            <person name="Wu L."/>
            <person name="Ma J."/>
        </authorList>
    </citation>
    <scope>NUCLEOTIDE SEQUENCE [LARGE SCALE GENOMIC DNA]</scope>
    <source>
        <strain evidence="7">CGMCC 1.12989</strain>
    </source>
</reference>
<dbReference type="RefSeq" id="WP_379538406.1">
    <property type="nucleotide sequence ID" value="NZ_JBHSDR010000004.1"/>
</dbReference>
<dbReference type="InterPro" id="IPR001647">
    <property type="entry name" value="HTH_TetR"/>
</dbReference>
<dbReference type="PRINTS" id="PR00455">
    <property type="entry name" value="HTHTETR"/>
</dbReference>
<dbReference type="InterPro" id="IPR009057">
    <property type="entry name" value="Homeodomain-like_sf"/>
</dbReference>
<dbReference type="Pfam" id="PF17932">
    <property type="entry name" value="TetR_C_24"/>
    <property type="match status" value="1"/>
</dbReference>
<accession>A0ABV8RNS9</accession>
<evidence type="ECO:0000256" key="2">
    <source>
        <dbReference type="ARBA" id="ARBA00023125"/>
    </source>
</evidence>
<dbReference type="EMBL" id="JBHSDR010000004">
    <property type="protein sequence ID" value="MFC4294924.1"/>
    <property type="molecule type" value="Genomic_DNA"/>
</dbReference>
<dbReference type="Gene3D" id="1.10.357.10">
    <property type="entry name" value="Tetracycline Repressor, domain 2"/>
    <property type="match status" value="2"/>
</dbReference>
<dbReference type="SUPFAM" id="SSF46689">
    <property type="entry name" value="Homeodomain-like"/>
    <property type="match status" value="2"/>
</dbReference>
<protein>
    <submittedName>
        <fullName evidence="6">TetR/AcrR family transcriptional regulator</fullName>
    </submittedName>
</protein>
<name>A0ABV8RNS9_9SPHN</name>
<keyword evidence="2 4" id="KW-0238">DNA-binding</keyword>
<organism evidence="6 7">
    <name type="scientific">Novosphingobium tardum</name>
    <dbReference type="NCBI Taxonomy" id="1538021"/>
    <lineage>
        <taxon>Bacteria</taxon>
        <taxon>Pseudomonadati</taxon>
        <taxon>Pseudomonadota</taxon>
        <taxon>Alphaproteobacteria</taxon>
        <taxon>Sphingomonadales</taxon>
        <taxon>Sphingomonadaceae</taxon>
        <taxon>Novosphingobium</taxon>
    </lineage>
</organism>
<evidence type="ECO:0000256" key="1">
    <source>
        <dbReference type="ARBA" id="ARBA00023015"/>
    </source>
</evidence>
<dbReference type="PANTHER" id="PTHR47506:SF1">
    <property type="entry name" value="HTH-TYPE TRANSCRIPTIONAL REGULATOR YJDC"/>
    <property type="match status" value="1"/>
</dbReference>
<dbReference type="InterPro" id="IPR041490">
    <property type="entry name" value="KstR2_TetR_C"/>
</dbReference>
<keyword evidence="1" id="KW-0805">Transcription regulation</keyword>
<gene>
    <name evidence="6" type="ORF">ACFO0A_07590</name>
</gene>
<evidence type="ECO:0000256" key="3">
    <source>
        <dbReference type="ARBA" id="ARBA00023163"/>
    </source>
</evidence>
<evidence type="ECO:0000259" key="5">
    <source>
        <dbReference type="PROSITE" id="PS50977"/>
    </source>
</evidence>
<feature type="DNA-binding region" description="H-T-H motif" evidence="4">
    <location>
        <begin position="44"/>
        <end position="63"/>
    </location>
</feature>
<dbReference type="InterPro" id="IPR036271">
    <property type="entry name" value="Tet_transcr_reg_TetR-rel_C_sf"/>
</dbReference>
<dbReference type="PANTHER" id="PTHR47506">
    <property type="entry name" value="TRANSCRIPTIONAL REGULATORY PROTEIN"/>
    <property type="match status" value="1"/>
</dbReference>
<dbReference type="Gene3D" id="1.10.10.60">
    <property type="entry name" value="Homeodomain-like"/>
    <property type="match status" value="2"/>
</dbReference>
<keyword evidence="7" id="KW-1185">Reference proteome</keyword>
<keyword evidence="3" id="KW-0804">Transcription</keyword>
<feature type="domain" description="HTH tetR-type" evidence="5">
    <location>
        <begin position="21"/>
        <end position="81"/>
    </location>
</feature>
<comment type="caution">
    <text evidence="6">The sequence shown here is derived from an EMBL/GenBank/DDBJ whole genome shotgun (WGS) entry which is preliminary data.</text>
</comment>
<dbReference type="Pfam" id="PF00440">
    <property type="entry name" value="TetR_N"/>
    <property type="match status" value="2"/>
</dbReference>
<dbReference type="PROSITE" id="PS50977">
    <property type="entry name" value="HTH_TETR_2"/>
    <property type="match status" value="2"/>
</dbReference>
<evidence type="ECO:0000256" key="4">
    <source>
        <dbReference type="PROSITE-ProRule" id="PRU00335"/>
    </source>
</evidence>
<evidence type="ECO:0000313" key="7">
    <source>
        <dbReference type="Proteomes" id="UP001595828"/>
    </source>
</evidence>
<feature type="domain" description="HTH tetR-type" evidence="5">
    <location>
        <begin position="231"/>
        <end position="291"/>
    </location>
</feature>
<dbReference type="SUPFAM" id="SSF48498">
    <property type="entry name" value="Tetracyclin repressor-like, C-terminal domain"/>
    <property type="match status" value="1"/>
</dbReference>
<sequence>MTHSEAREGVGSPAADTPRFEQKRQAIVHAASALINENGVKGMTFGEVAQRVGLNTTSVTYYFRRKEDLIVAAYDATLDLLREMALVAAAQPDPRARVRHWLAGHVELRAMIRRGEHPRTIALSEIRALADEAQKPLLSHYRTTLEVIAGFFAAPARPRSRALSIARAHILLEAVFWLPAWSVQYSLDEFGRLTERLFEVFAEGLATDEAGWPSVPLPQRETWRSEEAEQPGTERAFLRAATVLINQRGMRGASVTRIAAELDLTKGSFYHHHEAKDDLVLACFDHSHDRVAAALNAAETLPETYAVRLASVLAELVDVQLFDATPLLRTTALQAIPAELRLDVVARSDRLARRFAGVLIDGIAQGSIRAIDPLIASQVIMSTLNSAFEMRPWNRRFTEPQAAVETYLWTLAHGLFSEPD</sequence>